<feature type="domain" description="Cation-transporting P-type ATPase N-terminal" evidence="8">
    <location>
        <begin position="3"/>
        <end position="77"/>
    </location>
</feature>
<evidence type="ECO:0000256" key="2">
    <source>
        <dbReference type="ARBA" id="ARBA00005675"/>
    </source>
</evidence>
<dbReference type="SMART" id="SM00831">
    <property type="entry name" value="Cation_ATPase_N"/>
    <property type="match status" value="1"/>
</dbReference>
<evidence type="ECO:0000313" key="9">
    <source>
        <dbReference type="EMBL" id="SUY47452.1"/>
    </source>
</evidence>
<evidence type="ECO:0000256" key="4">
    <source>
        <dbReference type="ARBA" id="ARBA00022692"/>
    </source>
</evidence>
<dbReference type="InterPro" id="IPR036412">
    <property type="entry name" value="HAD-like_sf"/>
</dbReference>
<protein>
    <submittedName>
        <fullName evidence="9">Cation-transporting ATPase</fullName>
        <ecNumber evidence="9">3.6.3.-</ecNumber>
        <ecNumber evidence="9">3.6.3.8</ecNumber>
    </submittedName>
</protein>
<keyword evidence="3" id="KW-1003">Cell membrane</keyword>
<accession>A0A381JAP6</accession>
<evidence type="ECO:0000313" key="10">
    <source>
        <dbReference type="Proteomes" id="UP000254664"/>
    </source>
</evidence>
<dbReference type="InterPro" id="IPR059000">
    <property type="entry name" value="ATPase_P-type_domA"/>
</dbReference>
<feature type="transmembrane region" description="Helical" evidence="7">
    <location>
        <begin position="57"/>
        <end position="76"/>
    </location>
</feature>
<dbReference type="SUPFAM" id="SSF81665">
    <property type="entry name" value="Calcium ATPase, transmembrane domain M"/>
    <property type="match status" value="1"/>
</dbReference>
<keyword evidence="6 7" id="KW-0472">Membrane</keyword>
<keyword evidence="4 7" id="KW-0812">Transmembrane</keyword>
<name>A0A381JAP6_9CLOT</name>
<feature type="transmembrane region" description="Helical" evidence="7">
    <location>
        <begin position="272"/>
        <end position="296"/>
    </location>
</feature>
<reference evidence="9 10" key="1">
    <citation type="submission" date="2018-06" db="EMBL/GenBank/DDBJ databases">
        <authorList>
            <consortium name="Pathogen Informatics"/>
            <person name="Doyle S."/>
        </authorList>
    </citation>
    <scope>NUCLEOTIDE SEQUENCE [LARGE SCALE GENOMIC DNA]</scope>
    <source>
        <strain evidence="9 10">NCTC9836</strain>
    </source>
</reference>
<dbReference type="GO" id="GO:0000166">
    <property type="term" value="F:nucleotide binding"/>
    <property type="evidence" value="ECO:0007669"/>
    <property type="project" value="InterPro"/>
</dbReference>
<feature type="transmembrane region" description="Helical" evidence="7">
    <location>
        <begin position="740"/>
        <end position="762"/>
    </location>
</feature>
<dbReference type="Gene3D" id="3.40.50.1000">
    <property type="entry name" value="HAD superfamily/HAD-like"/>
    <property type="match status" value="1"/>
</dbReference>
<dbReference type="GO" id="GO:0005886">
    <property type="term" value="C:plasma membrane"/>
    <property type="evidence" value="ECO:0007669"/>
    <property type="project" value="UniProtKB-SubCell"/>
</dbReference>
<gene>
    <name evidence="9" type="ORF">NCTC9836_01785</name>
</gene>
<dbReference type="PRINTS" id="PR00119">
    <property type="entry name" value="CATATPASE"/>
</dbReference>
<dbReference type="InterPro" id="IPR050510">
    <property type="entry name" value="Cation_transp_ATPase_P-type"/>
</dbReference>
<keyword evidence="9" id="KW-0378">Hydrolase</keyword>
<keyword evidence="10" id="KW-1185">Reference proteome</keyword>
<dbReference type="PANTHER" id="PTHR43294">
    <property type="entry name" value="SODIUM/POTASSIUM-TRANSPORTING ATPASE SUBUNIT ALPHA"/>
    <property type="match status" value="1"/>
</dbReference>
<feature type="transmembrane region" description="Helical" evidence="7">
    <location>
        <begin position="82"/>
        <end position="100"/>
    </location>
</feature>
<dbReference type="Pfam" id="PF13246">
    <property type="entry name" value="Cation_ATPase"/>
    <property type="match status" value="1"/>
</dbReference>
<dbReference type="GO" id="GO:0005391">
    <property type="term" value="F:P-type sodium:potassium-exchanging transporter activity"/>
    <property type="evidence" value="ECO:0007669"/>
    <property type="project" value="TreeGrafter"/>
</dbReference>
<dbReference type="GO" id="GO:0016787">
    <property type="term" value="F:hydrolase activity"/>
    <property type="evidence" value="ECO:0007669"/>
    <property type="project" value="UniProtKB-KW"/>
</dbReference>
<dbReference type="GO" id="GO:1902600">
    <property type="term" value="P:proton transmembrane transport"/>
    <property type="evidence" value="ECO:0007669"/>
    <property type="project" value="TreeGrafter"/>
</dbReference>
<keyword evidence="5 7" id="KW-1133">Transmembrane helix</keyword>
<dbReference type="InterPro" id="IPR023214">
    <property type="entry name" value="HAD_sf"/>
</dbReference>
<evidence type="ECO:0000256" key="6">
    <source>
        <dbReference type="ARBA" id="ARBA00023136"/>
    </source>
</evidence>
<dbReference type="EMBL" id="UFWZ01000001">
    <property type="protein sequence ID" value="SUY47452.1"/>
    <property type="molecule type" value="Genomic_DNA"/>
</dbReference>
<feature type="transmembrane region" description="Helical" evidence="7">
    <location>
        <begin position="671"/>
        <end position="688"/>
    </location>
</feature>
<dbReference type="Gene3D" id="1.20.1110.10">
    <property type="entry name" value="Calcium-transporting ATPase, transmembrane domain"/>
    <property type="match status" value="1"/>
</dbReference>
<dbReference type="EC" id="3.6.3.8" evidence="9"/>
<comment type="subcellular location">
    <subcellularLocation>
        <location evidence="1">Cell membrane</location>
        <topology evidence="1">Multi-pass membrane protein</topology>
    </subcellularLocation>
</comment>
<dbReference type="SUPFAM" id="SSF56784">
    <property type="entry name" value="HAD-like"/>
    <property type="match status" value="1"/>
</dbReference>
<feature type="transmembrane region" description="Helical" evidence="7">
    <location>
        <begin position="798"/>
        <end position="818"/>
    </location>
</feature>
<dbReference type="InterPro" id="IPR004014">
    <property type="entry name" value="ATPase_P-typ_cation-transptr_N"/>
</dbReference>
<dbReference type="Gene3D" id="3.40.1110.10">
    <property type="entry name" value="Calcium-transporting ATPase, cytoplasmic domain N"/>
    <property type="match status" value="1"/>
</dbReference>
<organism evidence="9 10">
    <name type="scientific">Clostridium putrefaciens</name>
    <dbReference type="NCBI Taxonomy" id="99675"/>
    <lineage>
        <taxon>Bacteria</taxon>
        <taxon>Bacillati</taxon>
        <taxon>Bacillota</taxon>
        <taxon>Clostridia</taxon>
        <taxon>Eubacteriales</taxon>
        <taxon>Clostridiaceae</taxon>
        <taxon>Clostridium</taxon>
    </lineage>
</organism>
<dbReference type="Pfam" id="PF00690">
    <property type="entry name" value="Cation_ATPase_N"/>
    <property type="match status" value="1"/>
</dbReference>
<evidence type="ECO:0000256" key="3">
    <source>
        <dbReference type="ARBA" id="ARBA00022475"/>
    </source>
</evidence>
<dbReference type="RefSeq" id="WP_115641408.1">
    <property type="nucleotide sequence ID" value="NZ_UFWZ01000001.1"/>
</dbReference>
<dbReference type="SUPFAM" id="SSF81653">
    <property type="entry name" value="Calcium ATPase, transduction domain A"/>
    <property type="match status" value="1"/>
</dbReference>
<dbReference type="PANTHER" id="PTHR43294:SF21">
    <property type="entry name" value="CATION TRANSPORTING ATPASE"/>
    <property type="match status" value="1"/>
</dbReference>
<dbReference type="GO" id="GO:0030007">
    <property type="term" value="P:intracellular potassium ion homeostasis"/>
    <property type="evidence" value="ECO:0007669"/>
    <property type="project" value="TreeGrafter"/>
</dbReference>
<feature type="transmembrane region" description="Helical" evidence="7">
    <location>
        <begin position="239"/>
        <end position="260"/>
    </location>
</feature>
<evidence type="ECO:0000259" key="8">
    <source>
        <dbReference type="SMART" id="SM00831"/>
    </source>
</evidence>
<dbReference type="InterPro" id="IPR008250">
    <property type="entry name" value="ATPase_P-typ_transduc_dom_A_sf"/>
</dbReference>
<evidence type="ECO:0000256" key="1">
    <source>
        <dbReference type="ARBA" id="ARBA00004651"/>
    </source>
</evidence>
<dbReference type="EC" id="3.6.3.-" evidence="9"/>
<dbReference type="Pfam" id="PF00122">
    <property type="entry name" value="E1-E2_ATPase"/>
    <property type="match status" value="1"/>
</dbReference>
<dbReference type="SUPFAM" id="SSF81660">
    <property type="entry name" value="Metal cation-transporting ATPase, ATP-binding domain N"/>
    <property type="match status" value="1"/>
</dbReference>
<dbReference type="InterPro" id="IPR023299">
    <property type="entry name" value="ATPase_P-typ_cyto_dom_N"/>
</dbReference>
<evidence type="ECO:0000256" key="7">
    <source>
        <dbReference type="SAM" id="Phobius"/>
    </source>
</evidence>
<dbReference type="InterPro" id="IPR023298">
    <property type="entry name" value="ATPase_P-typ_TM_dom_sf"/>
</dbReference>
<dbReference type="GO" id="GO:0036376">
    <property type="term" value="P:sodium ion export across plasma membrane"/>
    <property type="evidence" value="ECO:0007669"/>
    <property type="project" value="TreeGrafter"/>
</dbReference>
<feature type="transmembrane region" description="Helical" evidence="7">
    <location>
        <begin position="700"/>
        <end position="719"/>
    </location>
</feature>
<dbReference type="Gene3D" id="2.70.150.10">
    <property type="entry name" value="Calcium-transporting ATPase, cytoplasmic transduction domain A"/>
    <property type="match status" value="1"/>
</dbReference>
<dbReference type="Proteomes" id="UP000254664">
    <property type="component" value="Unassembled WGS sequence"/>
</dbReference>
<sequence>MNKFYNMTWNLAVEKLETDKYVGLSKSEVIKRRETFGSNVLEMKKPLSLINLTMRELLNVWVLYALISIFVSIYFGEFLISIIGLLLLIFTFIFNIKISYKNEKSLRDLQSLNETICTVLRDAIIVNVNCKELVVGDIVILDKGSTAPSDLRLIESEDLEVKETLVTGEFYNAEKYETKIEEKDIQLADMKNIVFKGSKIVKGRGIGVVIAIGEQTEIGKTVKVLDYDRKKKDILDNKVNMIINSISVIFIGLIIAISIFNLYLKKEFNIYMYYYLILCFCPTGFLLIFNIYSVWIKDYWNKRGIKIKSISIFHLIKDIDMIFLNKVGSISEDDVNLTNIYTDGAMYNITEEKNINTIHFSRFLNIALLCNNSFSKISKDSVKGTTIDQALIKYAKAYSVSRDILSNEHIRIFEIPYDSDKRIQTTLNKIDNNFRANTKGSVEALLERCTHIMKNGVEKEITEEDISEIKDADISISSKGLKTIGFAYRNFNYEPSILENVESNLVLLGIAGFKSTLKENIDDDILNLKKRGIRVAIATEDNKLTAYSWGKDIKIIKSIEEIWSGVEMRYMEKREIDRNINKIKIFSKISSEDKVAIVEKWNEGALKVLCAGENMTELPAMSKASVSISVGESSEVVKNLSDVYINNDCIGNLNKLINLSPKLLIQIKRSLNYFLTSSLVLIFLLFLQSLGREGYNINKYALIIIGTFIIPIGTLNILISCNEKNESNKLNDIYIRFPKSILKATFMAVLIYGIYEINLMFFNEALKQQIYLIATSYFIIKSFNGGSKYSLNKLITRILFLVQVIGLFLIVFISTNYFEYYMQINDIISFLVFSAGCYLFTRQKI</sequence>
<dbReference type="GO" id="GO:1990573">
    <property type="term" value="P:potassium ion import across plasma membrane"/>
    <property type="evidence" value="ECO:0007669"/>
    <property type="project" value="TreeGrafter"/>
</dbReference>
<dbReference type="AlphaFoldDB" id="A0A381JAP6"/>
<evidence type="ECO:0000256" key="5">
    <source>
        <dbReference type="ARBA" id="ARBA00022989"/>
    </source>
</evidence>
<dbReference type="GO" id="GO:0006883">
    <property type="term" value="P:intracellular sodium ion homeostasis"/>
    <property type="evidence" value="ECO:0007669"/>
    <property type="project" value="TreeGrafter"/>
</dbReference>
<dbReference type="OrthoDB" id="1937481at2"/>
<proteinExistence type="inferred from homology"/>
<comment type="similarity">
    <text evidence="2">Belongs to the cation transport ATPase (P-type) (TC 3.A.3) family. Type IIA subfamily.</text>
</comment>